<evidence type="ECO:0000313" key="1">
    <source>
        <dbReference type="EMBL" id="GAG89372.1"/>
    </source>
</evidence>
<feature type="non-terminal residue" evidence="1">
    <location>
        <position position="280"/>
    </location>
</feature>
<accession>X1C7T1</accession>
<organism evidence="1">
    <name type="scientific">marine sediment metagenome</name>
    <dbReference type="NCBI Taxonomy" id="412755"/>
    <lineage>
        <taxon>unclassified sequences</taxon>
        <taxon>metagenomes</taxon>
        <taxon>ecological metagenomes</taxon>
    </lineage>
</organism>
<name>X1C7T1_9ZZZZ</name>
<sequence length="280" mass="29784">MSNQARMPDIASVSTVMVNSYVYNWRWTAAAIAERYSIDMEMSLVGNVFDRGPSNQGGTLPIWCQGRAGDPYYSECWPSTKIYKDDNSCPDDVSCWQDDGNADVVGTAVEATWPTGLTAMASSAVWAYLEDNVGAWPTARDSVDTRLIGEVGAGTGSIKTSVPSFPAIPENTHSLTIPANPHVVQGSGYTNLVQGSGYTNLEEWLHDAATYAEEGIPLWPVVAYYVDGSSGAISSCGTSSSTYDIATRLCGSGTDRMYSTLAGAEAVATTGGDMVYIRAA</sequence>
<dbReference type="EMBL" id="BART01011888">
    <property type="protein sequence ID" value="GAG89372.1"/>
    <property type="molecule type" value="Genomic_DNA"/>
</dbReference>
<proteinExistence type="predicted"/>
<comment type="caution">
    <text evidence="1">The sequence shown here is derived from an EMBL/GenBank/DDBJ whole genome shotgun (WGS) entry which is preliminary data.</text>
</comment>
<gene>
    <name evidence="1" type="ORF">S01H4_25086</name>
</gene>
<reference evidence="1" key="1">
    <citation type="journal article" date="2014" name="Front. Microbiol.">
        <title>High frequency of phylogenetically diverse reductive dehalogenase-homologous genes in deep subseafloor sedimentary metagenomes.</title>
        <authorList>
            <person name="Kawai M."/>
            <person name="Futagami T."/>
            <person name="Toyoda A."/>
            <person name="Takaki Y."/>
            <person name="Nishi S."/>
            <person name="Hori S."/>
            <person name="Arai W."/>
            <person name="Tsubouchi T."/>
            <person name="Morono Y."/>
            <person name="Uchiyama I."/>
            <person name="Ito T."/>
            <person name="Fujiyama A."/>
            <person name="Inagaki F."/>
            <person name="Takami H."/>
        </authorList>
    </citation>
    <scope>NUCLEOTIDE SEQUENCE</scope>
    <source>
        <strain evidence="1">Expedition CK06-06</strain>
    </source>
</reference>
<dbReference type="AlphaFoldDB" id="X1C7T1"/>
<protein>
    <submittedName>
        <fullName evidence="1">Uncharacterized protein</fullName>
    </submittedName>
</protein>